<evidence type="ECO:0000313" key="3">
    <source>
        <dbReference type="Proteomes" id="UP000252479"/>
    </source>
</evidence>
<gene>
    <name evidence="2" type="ORF">CIK83_11585</name>
</gene>
<evidence type="ECO:0000259" key="1">
    <source>
        <dbReference type="Pfam" id="PF16036"/>
    </source>
</evidence>
<dbReference type="OrthoDB" id="8527419at2"/>
<evidence type="ECO:0000313" key="2">
    <source>
        <dbReference type="EMBL" id="RCS70916.1"/>
    </source>
</evidence>
<dbReference type="Pfam" id="PF16036">
    <property type="entry name" value="Chalcone_3"/>
    <property type="match status" value="1"/>
</dbReference>
<accession>A0A368LJV5</accession>
<organism evidence="2 3">
    <name type="scientific">Vibrio casei</name>
    <dbReference type="NCBI Taxonomy" id="673372"/>
    <lineage>
        <taxon>Bacteria</taxon>
        <taxon>Pseudomonadati</taxon>
        <taxon>Pseudomonadota</taxon>
        <taxon>Gammaproteobacteria</taxon>
        <taxon>Vibrionales</taxon>
        <taxon>Vibrionaceae</taxon>
        <taxon>Vibrio</taxon>
    </lineage>
</organism>
<feature type="domain" description="Chalcone isomerase" evidence="1">
    <location>
        <begin position="4"/>
        <end position="130"/>
    </location>
</feature>
<dbReference type="InterPro" id="IPR016087">
    <property type="entry name" value="Chalcone_isomerase"/>
</dbReference>
<protein>
    <recommendedName>
        <fullName evidence="1">Chalcone isomerase domain-containing protein</fullName>
    </recommendedName>
</protein>
<comment type="caution">
    <text evidence="2">The sequence shown here is derived from an EMBL/GenBank/DDBJ whole genome shotgun (WGS) entry which is preliminary data.</text>
</comment>
<dbReference type="Proteomes" id="UP000252479">
    <property type="component" value="Unassembled WGS sequence"/>
</dbReference>
<keyword evidence="3" id="KW-1185">Reference proteome</keyword>
<name>A0A368LJV5_9VIBR</name>
<proteinExistence type="predicted"/>
<sequence length="133" mass="15492">MKYMFWNVYDAQLFTTSGQYVPGEYPIQLTLTYLRDFTAKDLVKATNEQWQHLGKFDLKNTYDKQLLSLWPNIKKGDSLTLLTNAKGQATFLHNTKELGVINGRDFAENFLAIWLDKDTSHPEFRRELIGDKP</sequence>
<reference evidence="2 3" key="1">
    <citation type="journal article" date="2017" name="Elife">
        <title>Extensive horizontal gene transfer in cheese-associated bacteria.</title>
        <authorList>
            <person name="Bonham K.S."/>
            <person name="Wolfe B.E."/>
            <person name="Dutton R.J."/>
        </authorList>
    </citation>
    <scope>NUCLEOTIDE SEQUENCE [LARGE SCALE GENOMIC DNA]</scope>
    <source>
        <strain evidence="2 3">JB196</strain>
    </source>
</reference>
<dbReference type="EMBL" id="QPGL01000002">
    <property type="protein sequence ID" value="RCS70916.1"/>
    <property type="molecule type" value="Genomic_DNA"/>
</dbReference>
<dbReference type="AlphaFoldDB" id="A0A368LJV5"/>